<sequence length="467" mass="54077">MNRNSLYIDMFFHNKPLLLHKLLVIIMKKFLFIFFLLSLSVAEGYAQKILTLKECLEISIENNLSLESKRKEMRKSKYGISENRAKLLPQINGFANYNDNIDPPVSVTDGSAYGNPYNITHTLRFNANAGLQLQMPLYNQTLYTTVSITKVMDEISRLSYEKAREDLILEICKMYYLGQTTAEQISLIKANIIRLEELKDITMAFHDNGMAMEVDVKRVNINLDNLKVQYDNVRAMQEQQLNMLKYIMDYPADEQIALVPVNSENITPVALTGLSENLYELQLLQSQEAMAVKQKKMIGYGYIPSLNLTANWMFSAYTDKAYHWFHSGPSSRWFRSYGLGVSLRIPIFDGLDKRYKNQKAAIDIENIKLAQENTRKNLQTQYLNATNDLMNNQRNFKKQKDNYLLAEDVYTVTMERYREGIASMTEVLQDEMQMSEAQNNYINAHYNYRVTTLLLLKLTGQIDSLVK</sequence>
<dbReference type="InterPro" id="IPR003423">
    <property type="entry name" value="OMP_efflux"/>
</dbReference>
<keyword evidence="5" id="KW-0812">Transmembrane</keyword>
<dbReference type="KEGG" id="copr:Cop2CBH44_29770"/>
<dbReference type="GO" id="GO:0015562">
    <property type="term" value="F:efflux transmembrane transporter activity"/>
    <property type="evidence" value="ECO:0007669"/>
    <property type="project" value="InterPro"/>
</dbReference>
<evidence type="ECO:0000256" key="4">
    <source>
        <dbReference type="ARBA" id="ARBA00022452"/>
    </source>
</evidence>
<accession>A0A7G1I1M3</accession>
<gene>
    <name evidence="8" type="ORF">Cop2CBH44_29770</name>
</gene>
<evidence type="ECO:0000256" key="1">
    <source>
        <dbReference type="ARBA" id="ARBA00004442"/>
    </source>
</evidence>
<evidence type="ECO:0000256" key="3">
    <source>
        <dbReference type="ARBA" id="ARBA00022448"/>
    </source>
</evidence>
<evidence type="ECO:0000256" key="7">
    <source>
        <dbReference type="ARBA" id="ARBA00023237"/>
    </source>
</evidence>
<organism evidence="8 9">
    <name type="scientific">Coprobacter secundus subsp. similis</name>
    <dbReference type="NCBI Taxonomy" id="2751153"/>
    <lineage>
        <taxon>Bacteria</taxon>
        <taxon>Pseudomonadati</taxon>
        <taxon>Bacteroidota</taxon>
        <taxon>Bacteroidia</taxon>
        <taxon>Bacteroidales</taxon>
        <taxon>Barnesiellaceae</taxon>
        <taxon>Coprobacter</taxon>
    </lineage>
</organism>
<reference evidence="9" key="1">
    <citation type="submission" date="2020-07" db="EMBL/GenBank/DDBJ databases">
        <title>Complete genome sequencing of Coprobacter sp. strain 2CBH44.</title>
        <authorList>
            <person name="Sakamoto M."/>
            <person name="Murakami T."/>
            <person name="Mori H."/>
        </authorList>
    </citation>
    <scope>NUCLEOTIDE SEQUENCE [LARGE SCALE GENOMIC DNA]</scope>
    <source>
        <strain evidence="9">2CBH44</strain>
    </source>
</reference>
<dbReference type="InterPro" id="IPR051906">
    <property type="entry name" value="TolC-like"/>
</dbReference>
<keyword evidence="4" id="KW-1134">Transmembrane beta strand</keyword>
<dbReference type="EMBL" id="AP023322">
    <property type="protein sequence ID" value="BCI64624.1"/>
    <property type="molecule type" value="Genomic_DNA"/>
</dbReference>
<comment type="similarity">
    <text evidence="2">Belongs to the outer membrane factor (OMF) (TC 1.B.17) family.</text>
</comment>
<keyword evidence="9" id="KW-1185">Reference proteome</keyword>
<dbReference type="GO" id="GO:1990281">
    <property type="term" value="C:efflux pump complex"/>
    <property type="evidence" value="ECO:0007669"/>
    <property type="project" value="TreeGrafter"/>
</dbReference>
<evidence type="ECO:0000256" key="2">
    <source>
        <dbReference type="ARBA" id="ARBA00007613"/>
    </source>
</evidence>
<comment type="subcellular location">
    <subcellularLocation>
        <location evidence="1">Cell outer membrane</location>
    </subcellularLocation>
</comment>
<keyword evidence="3" id="KW-0813">Transport</keyword>
<evidence type="ECO:0000313" key="8">
    <source>
        <dbReference type="EMBL" id="BCI64624.1"/>
    </source>
</evidence>
<protein>
    <submittedName>
        <fullName evidence="8">Transporter</fullName>
    </submittedName>
</protein>
<keyword evidence="6" id="KW-0472">Membrane</keyword>
<dbReference type="Proteomes" id="UP000594042">
    <property type="component" value="Chromosome"/>
</dbReference>
<evidence type="ECO:0000256" key="5">
    <source>
        <dbReference type="ARBA" id="ARBA00022692"/>
    </source>
</evidence>
<dbReference type="PANTHER" id="PTHR30026">
    <property type="entry name" value="OUTER MEMBRANE PROTEIN TOLC"/>
    <property type="match status" value="1"/>
</dbReference>
<proteinExistence type="inferred from homology"/>
<evidence type="ECO:0000256" key="6">
    <source>
        <dbReference type="ARBA" id="ARBA00023136"/>
    </source>
</evidence>
<dbReference type="PANTHER" id="PTHR30026:SF20">
    <property type="entry name" value="OUTER MEMBRANE PROTEIN TOLC"/>
    <property type="match status" value="1"/>
</dbReference>
<dbReference type="GO" id="GO:0015288">
    <property type="term" value="F:porin activity"/>
    <property type="evidence" value="ECO:0007669"/>
    <property type="project" value="TreeGrafter"/>
</dbReference>
<dbReference type="Pfam" id="PF02321">
    <property type="entry name" value="OEP"/>
    <property type="match status" value="2"/>
</dbReference>
<keyword evidence="7" id="KW-0998">Cell outer membrane</keyword>
<name>A0A7G1I1M3_9BACT</name>
<dbReference type="Gene3D" id="1.20.1600.10">
    <property type="entry name" value="Outer membrane efflux proteins (OEP)"/>
    <property type="match status" value="1"/>
</dbReference>
<dbReference type="SUPFAM" id="SSF56954">
    <property type="entry name" value="Outer membrane efflux proteins (OEP)"/>
    <property type="match status" value="1"/>
</dbReference>
<dbReference type="AlphaFoldDB" id="A0A7G1I1M3"/>
<dbReference type="GO" id="GO:0009279">
    <property type="term" value="C:cell outer membrane"/>
    <property type="evidence" value="ECO:0007669"/>
    <property type="project" value="UniProtKB-SubCell"/>
</dbReference>
<evidence type="ECO:0000313" key="9">
    <source>
        <dbReference type="Proteomes" id="UP000594042"/>
    </source>
</evidence>